<accession>A0A0F9B5E0</accession>
<sequence>MAKRTTKASSRSSAATALGKIGKKGSASSRSATPQLSVTDEGQLEAIADIIDAKNVAKEADSALKIAEAAFRDEATELFEAHCRDHGALQTSVRFMGTLELDEGET</sequence>
<feature type="compositionally biased region" description="Low complexity" evidence="1">
    <location>
        <begin position="7"/>
        <end position="17"/>
    </location>
</feature>
<feature type="compositionally biased region" description="Polar residues" evidence="1">
    <location>
        <begin position="26"/>
        <end position="39"/>
    </location>
</feature>
<evidence type="ECO:0000313" key="2">
    <source>
        <dbReference type="EMBL" id="KKK85819.1"/>
    </source>
</evidence>
<proteinExistence type="predicted"/>
<dbReference type="EMBL" id="LAZR01051132">
    <property type="protein sequence ID" value="KKK85819.1"/>
    <property type="molecule type" value="Genomic_DNA"/>
</dbReference>
<feature type="non-terminal residue" evidence="2">
    <location>
        <position position="106"/>
    </location>
</feature>
<comment type="caution">
    <text evidence="2">The sequence shown here is derived from an EMBL/GenBank/DDBJ whole genome shotgun (WGS) entry which is preliminary data.</text>
</comment>
<protein>
    <submittedName>
        <fullName evidence="2">Uncharacterized protein</fullName>
    </submittedName>
</protein>
<organism evidence="2">
    <name type="scientific">marine sediment metagenome</name>
    <dbReference type="NCBI Taxonomy" id="412755"/>
    <lineage>
        <taxon>unclassified sequences</taxon>
        <taxon>metagenomes</taxon>
        <taxon>ecological metagenomes</taxon>
    </lineage>
</organism>
<name>A0A0F9B5E0_9ZZZZ</name>
<feature type="region of interest" description="Disordered" evidence="1">
    <location>
        <begin position="1"/>
        <end position="39"/>
    </location>
</feature>
<gene>
    <name evidence="2" type="ORF">LCGC14_2769450</name>
</gene>
<reference evidence="2" key="1">
    <citation type="journal article" date="2015" name="Nature">
        <title>Complex archaea that bridge the gap between prokaryotes and eukaryotes.</title>
        <authorList>
            <person name="Spang A."/>
            <person name="Saw J.H."/>
            <person name="Jorgensen S.L."/>
            <person name="Zaremba-Niedzwiedzka K."/>
            <person name="Martijn J."/>
            <person name="Lind A.E."/>
            <person name="van Eijk R."/>
            <person name="Schleper C."/>
            <person name="Guy L."/>
            <person name="Ettema T.J."/>
        </authorList>
    </citation>
    <scope>NUCLEOTIDE SEQUENCE</scope>
</reference>
<evidence type="ECO:0000256" key="1">
    <source>
        <dbReference type="SAM" id="MobiDB-lite"/>
    </source>
</evidence>
<dbReference type="AlphaFoldDB" id="A0A0F9B5E0"/>